<feature type="compositionally biased region" description="Acidic residues" evidence="4">
    <location>
        <begin position="1270"/>
        <end position="1284"/>
    </location>
</feature>
<proteinExistence type="predicted"/>
<feature type="region of interest" description="Disordered" evidence="4">
    <location>
        <begin position="1401"/>
        <end position="1467"/>
    </location>
</feature>
<evidence type="ECO:0000313" key="7">
    <source>
        <dbReference type="EMBL" id="CAL8099902.1"/>
    </source>
</evidence>
<feature type="region of interest" description="Disordered" evidence="4">
    <location>
        <begin position="1255"/>
        <end position="1287"/>
    </location>
</feature>
<reference evidence="7 8" key="1">
    <citation type="submission" date="2024-08" db="EMBL/GenBank/DDBJ databases">
        <authorList>
            <person name="Cucini C."/>
            <person name="Frati F."/>
        </authorList>
    </citation>
    <scope>NUCLEOTIDE SEQUENCE [LARGE SCALE GENOMIC DNA]</scope>
</reference>
<evidence type="ECO:0000256" key="2">
    <source>
        <dbReference type="ARBA" id="ARBA00022468"/>
    </source>
</evidence>
<feature type="compositionally biased region" description="Low complexity" evidence="4">
    <location>
        <begin position="1714"/>
        <end position="1732"/>
    </location>
</feature>
<dbReference type="PANTHER" id="PTHR15729">
    <property type="entry name" value="CDC42 GTPASE-ACTIVATING PROTEIN"/>
    <property type="match status" value="1"/>
</dbReference>
<dbReference type="InterPro" id="IPR036028">
    <property type="entry name" value="SH3-like_dom_sf"/>
</dbReference>
<dbReference type="SMART" id="SM00324">
    <property type="entry name" value="RhoGAP"/>
    <property type="match status" value="1"/>
</dbReference>
<evidence type="ECO:0000259" key="6">
    <source>
        <dbReference type="PROSITE" id="PS50238"/>
    </source>
</evidence>
<feature type="region of interest" description="Disordered" evidence="4">
    <location>
        <begin position="861"/>
        <end position="884"/>
    </location>
</feature>
<keyword evidence="2" id="KW-0343">GTPase activation</keyword>
<feature type="compositionally biased region" description="Low complexity" evidence="4">
    <location>
        <begin position="1423"/>
        <end position="1439"/>
    </location>
</feature>
<name>A0ABP1QEA6_9HEXA</name>
<protein>
    <recommendedName>
        <fullName evidence="9">GTPase-activating protein CdGAPr</fullName>
    </recommendedName>
</protein>
<evidence type="ECO:0000256" key="1">
    <source>
        <dbReference type="ARBA" id="ARBA00022443"/>
    </source>
</evidence>
<dbReference type="InterPro" id="IPR051576">
    <property type="entry name" value="PX-Rho_GAP"/>
</dbReference>
<gene>
    <name evidence="7" type="ORF">ODALV1_LOCUS10380</name>
</gene>
<dbReference type="InterPro" id="IPR001452">
    <property type="entry name" value="SH3_domain"/>
</dbReference>
<evidence type="ECO:0000313" key="8">
    <source>
        <dbReference type="Proteomes" id="UP001642540"/>
    </source>
</evidence>
<feature type="compositionally biased region" description="Polar residues" evidence="4">
    <location>
        <begin position="1401"/>
        <end position="1421"/>
    </location>
</feature>
<feature type="compositionally biased region" description="Low complexity" evidence="4">
    <location>
        <begin position="924"/>
        <end position="935"/>
    </location>
</feature>
<dbReference type="SUPFAM" id="SSF48350">
    <property type="entry name" value="GTPase activation domain, GAP"/>
    <property type="match status" value="1"/>
</dbReference>
<organism evidence="7 8">
    <name type="scientific">Orchesella dallaii</name>
    <dbReference type="NCBI Taxonomy" id="48710"/>
    <lineage>
        <taxon>Eukaryota</taxon>
        <taxon>Metazoa</taxon>
        <taxon>Ecdysozoa</taxon>
        <taxon>Arthropoda</taxon>
        <taxon>Hexapoda</taxon>
        <taxon>Collembola</taxon>
        <taxon>Entomobryomorpha</taxon>
        <taxon>Entomobryoidea</taxon>
        <taxon>Orchesellidae</taxon>
        <taxon>Orchesellinae</taxon>
        <taxon>Orchesella</taxon>
    </lineage>
</organism>
<dbReference type="Proteomes" id="UP001642540">
    <property type="component" value="Unassembled WGS sequence"/>
</dbReference>
<dbReference type="Gene3D" id="2.30.30.40">
    <property type="entry name" value="SH3 Domains"/>
    <property type="match status" value="1"/>
</dbReference>
<feature type="domain" description="Rho-GAP" evidence="6">
    <location>
        <begin position="426"/>
        <end position="618"/>
    </location>
</feature>
<feature type="region of interest" description="Disordered" evidence="4">
    <location>
        <begin position="997"/>
        <end position="1040"/>
    </location>
</feature>
<dbReference type="SMART" id="SM00326">
    <property type="entry name" value="SH3"/>
    <property type="match status" value="1"/>
</dbReference>
<sequence>MSGSMVEVLKTTPRMGRRSMALADIDPKYVSQSGIWEASEVETSKGSIRIQHLTAVATSLRSVTSGSGAASIVGGQSNNPRFPKLEECAHFHYDYVELPILKILIREDTSKSINLPVDEIPDKCAFAIEVSAGGQSWVIRRTHANFILLDEQLHRCVWDRSFSRLESLKEILAIGSSSSTSRGRRQIITCANNTPVVASSSRRRTTSSSGANNGEDLAVLVDDADQDNNSQHQQQSDHPDEEHSECKDTIVRYLSRLAQLPTNKITCGTVLSWLELDNRGRHIVSSDDSDINTPAVAAACAVRKYLAQAADEIAFEIGDMISVIDMPPPEESIWWRGKRGFHVGFFPRECVQVIGDKVPAGLPIVSSVRRLQRLSVSSSASSSAPEKPVLRKHGKLIAFFRSFILSRPSRRRLKQSGILRERVFSCDLAEHLLNTGNDIPAVLKCCAEFIEKRGIVDGIYRLSGITSNIQKLRNLFDEDKIPNLDDDIAIKQDIHAVSSLLKMYFRELPNPLCTYQLYDKFVTAAQASDEERLFRMREVVHELPPPHYRTLEYLMKHLARVAQRSNETGMTPKNMAIVWAPNLIRCKELEAGGVDALKGIGVQAVVTEYLVRHADLIFNDKLPANYSITTTVLSHKASCSASGRPKSLAISSPIRLMSLEEAQDRVKQDDRKYIEVGGGPASLPPKYHTVIDLPSRRSALKNKRSPIGWRQFFSRNRSFSKPSRKTSNPIEITVVTKSMPMAGPQGMQSNWVGRLRPVKSVESLVSSPMFTTNNDAPSGNHLDTESVLEDVESSLSKSSPSTPVMTDVDVLFHAAPTASDSSRSIQNPKTHNRSISHDSYFEFGEFRNSNRVYIDETLEEETLSQSSKLSLEISSGGESPTRKSMYAREPGLMKHKERRHGLMSPVTPPPSAASLVVPNMSESVTSTVSTSSEDVVSPEDYSTPKSPLLRSKWKDSEVQTSQTKLYDVGVCTQEDMEHCAITYTNTTTVNTLTVNSGQQTRNKIKRDGSEQSLISRDDSNEPVYELDRNSSVDESSVDSTPCEPYATTNIIYSPLVDDLSSPASSVDHFRFPSGADPFRVSSDSDASSSNNANNQSKKASALYISPLYEAGVTTMESISSTSPTASVTATIEITDVSSNPSPRVSQYENVSIIKPHNNFGVFLCSSASSHSLDTMQQNSTIAGHVYENHRVYENQPPPVPAIRKSKSEGAALARLALTQVHSQSQDSVPLAVTNVCIQHEPVYEKEHYENVSEVEVKPAEESSTNHESNIYEDIDDDEDEDGDDLNTTNKYETVEFEKEEEIENESEGVYEKVRVQKSEDEYNPVIIHHHYAEIEERTDEVSNSSALNNQTTTLVIGSQEVIEPKGAPLVRTLSEDSSPSHSHTDDMVTYLEVQTPHLNLRTNSLDDQDQPSEISQPSSGYHNKLNNSNSLNSDTPNSPGDEGEIRHIDSPINSPVAVDNPMYGIQDEGSAETKDLDLGAMSDGENDVSANESLSISISMEETPSSTNKLPKGSQNTSQDSQDNDNGMIRIEKLVSRCNSAPLAVGVHEFTVALNGTPGTSLDGTEFSTNGAGGDSGTDEVFLKTHSINCKSSVAKDEMEKRFGEKVLLCKRLSEPSLLFSNISPQKTDSDDRSNNSNSLNLCNNAAWKIADAKRLANRKQSVKELLSRFESRDSNTSPVSSPVSGGASLPPTGLSKNDVATSGNSSNKDSQENGSGTWSSGGRSGSNNSSGRFQHHRFSMGDILMSQSVSVVENLSSIPLNIGTNIVRSDTYPELSRDDSATKENALDDVFSSDKCNDDQVTDKSQQALRVVMSSVDMNDPSRRERIEKYKEERRSFLRQKINSELTSQKPGDNLSMSPKSPDNLSLQSLDSPIDPFKVKCGSITPDSESNSTGSLNRFSESPRKRAFSEDCPIGGSNTTKSIKTDPFSLKCAFLGSTTTSSTKLVETSISTTTVTSTDAITSTTGKVETAEEINVRERVAMWSTQKKKELVRNTEYHKDGNVQGQRLQSASTFTLSQSTQSVVSCGTNNKGALTTSTTEFPKVSKPLLRRELTTSAIEISKSKLTKVGRTNSEGTKGKIKDMAAFFENKQF</sequence>
<keyword evidence="8" id="KW-1185">Reference proteome</keyword>
<feature type="compositionally biased region" description="Basic and acidic residues" evidence="4">
    <location>
        <begin position="1005"/>
        <end position="1031"/>
    </location>
</feature>
<dbReference type="CDD" id="cd11835">
    <property type="entry name" value="SH3_ARHGAP32_33"/>
    <property type="match status" value="1"/>
</dbReference>
<dbReference type="Pfam" id="PF07653">
    <property type="entry name" value="SH3_2"/>
    <property type="match status" value="1"/>
</dbReference>
<feature type="compositionally biased region" description="Polar residues" evidence="4">
    <location>
        <begin position="1842"/>
        <end position="1872"/>
    </location>
</feature>
<dbReference type="Gene3D" id="1.10.555.10">
    <property type="entry name" value="Rho GTPase activation protein"/>
    <property type="match status" value="1"/>
</dbReference>
<feature type="region of interest" description="Disordered" evidence="4">
    <location>
        <begin position="1842"/>
        <end position="1914"/>
    </location>
</feature>
<feature type="compositionally biased region" description="Low complexity" evidence="4">
    <location>
        <begin position="863"/>
        <end position="879"/>
    </location>
</feature>
<feature type="compositionally biased region" description="Polar residues" evidence="4">
    <location>
        <begin position="1886"/>
        <end position="1901"/>
    </location>
</feature>
<dbReference type="PROSITE" id="PS50002">
    <property type="entry name" value="SH3"/>
    <property type="match status" value="1"/>
</dbReference>
<feature type="region of interest" description="Disordered" evidence="4">
    <location>
        <begin position="1667"/>
        <end position="1735"/>
    </location>
</feature>
<dbReference type="InterPro" id="IPR000198">
    <property type="entry name" value="RhoGAP_dom"/>
</dbReference>
<keyword evidence="1 3" id="KW-0728">SH3 domain</keyword>
<dbReference type="PROSITE" id="PS50238">
    <property type="entry name" value="RHOGAP"/>
    <property type="match status" value="1"/>
</dbReference>
<dbReference type="SUPFAM" id="SSF50044">
    <property type="entry name" value="SH3-domain"/>
    <property type="match status" value="1"/>
</dbReference>
<dbReference type="PANTHER" id="PTHR15729:SF10">
    <property type="entry name" value="GTPASE-ACTIVATING PROTEIN CDGAPR"/>
    <property type="match status" value="1"/>
</dbReference>
<evidence type="ECO:0000256" key="4">
    <source>
        <dbReference type="SAM" id="MobiDB-lite"/>
    </source>
</evidence>
<feature type="region of interest" description="Disordered" evidence="4">
    <location>
        <begin position="1501"/>
        <end position="1525"/>
    </location>
</feature>
<dbReference type="Pfam" id="PF00620">
    <property type="entry name" value="RhoGAP"/>
    <property type="match status" value="1"/>
</dbReference>
<evidence type="ECO:0008006" key="9">
    <source>
        <dbReference type="Google" id="ProtNLM"/>
    </source>
</evidence>
<accession>A0ABP1QEA6</accession>
<evidence type="ECO:0000259" key="5">
    <source>
        <dbReference type="PROSITE" id="PS50002"/>
    </source>
</evidence>
<feature type="compositionally biased region" description="Polar residues" evidence="4">
    <location>
        <begin position="1695"/>
        <end position="1709"/>
    </location>
</feature>
<evidence type="ECO:0000256" key="3">
    <source>
        <dbReference type="PROSITE-ProRule" id="PRU00192"/>
    </source>
</evidence>
<feature type="domain" description="SH3" evidence="5">
    <location>
        <begin position="294"/>
        <end position="356"/>
    </location>
</feature>
<comment type="caution">
    <text evidence="7">The sequence shown here is derived from an EMBL/GenBank/DDBJ whole genome shotgun (WGS) entry which is preliminary data.</text>
</comment>
<dbReference type="InterPro" id="IPR008936">
    <property type="entry name" value="Rho_GTPase_activation_prot"/>
</dbReference>
<feature type="compositionally biased region" description="Basic and acidic residues" evidence="4">
    <location>
        <begin position="1255"/>
        <end position="1264"/>
    </location>
</feature>
<feature type="compositionally biased region" description="Low complexity" evidence="4">
    <location>
        <begin position="1678"/>
        <end position="1692"/>
    </location>
</feature>
<feature type="region of interest" description="Disordered" evidence="4">
    <location>
        <begin position="924"/>
        <end position="948"/>
    </location>
</feature>
<dbReference type="EMBL" id="CAXLJM020000032">
    <property type="protein sequence ID" value="CAL8099902.1"/>
    <property type="molecule type" value="Genomic_DNA"/>
</dbReference>